<keyword evidence="4" id="KW-1185">Reference proteome</keyword>
<feature type="domain" description="Gliding motility protein SprA N-terminal" evidence="2">
    <location>
        <begin position="1087"/>
        <end position="1607"/>
    </location>
</feature>
<evidence type="ECO:0000259" key="2">
    <source>
        <dbReference type="Pfam" id="PF14349"/>
    </source>
</evidence>
<dbReference type="Pfam" id="PF14349">
    <property type="entry name" value="SprA_N"/>
    <property type="match status" value="2"/>
</dbReference>
<dbReference type="NCBIfam" id="TIGR04189">
    <property type="entry name" value="surface_SprA"/>
    <property type="match status" value="1"/>
</dbReference>
<accession>A0ABT0BZ97</accession>
<gene>
    <name evidence="3" type="primary">sprA</name>
    <name evidence="3" type="ORF">MUN53_05625</name>
</gene>
<dbReference type="InterPro" id="IPR025684">
    <property type="entry name" value="SprA_N_dom"/>
</dbReference>
<dbReference type="RefSeq" id="WP_243323804.1">
    <property type="nucleotide sequence ID" value="NZ_JAKZMM010000010.1"/>
</dbReference>
<feature type="region of interest" description="Disordered" evidence="1">
    <location>
        <begin position="1143"/>
        <end position="1164"/>
    </location>
</feature>
<protein>
    <submittedName>
        <fullName evidence="3">Cell surface protein SprA</fullName>
    </submittedName>
</protein>
<evidence type="ECO:0000313" key="3">
    <source>
        <dbReference type="EMBL" id="MCJ2380097.1"/>
    </source>
</evidence>
<evidence type="ECO:0000256" key="1">
    <source>
        <dbReference type="SAM" id="MobiDB-lite"/>
    </source>
</evidence>
<feature type="domain" description="Gliding motility protein SprA N-terminal" evidence="2">
    <location>
        <begin position="81"/>
        <end position="365"/>
    </location>
</feature>
<evidence type="ECO:0000313" key="4">
    <source>
        <dbReference type="Proteomes" id="UP001165444"/>
    </source>
</evidence>
<reference evidence="3 4" key="1">
    <citation type="submission" date="2022-03" db="EMBL/GenBank/DDBJ databases">
        <title>Parabacteroides sp. nov. isolated from swine feces.</title>
        <authorList>
            <person name="Bak J.E."/>
        </authorList>
    </citation>
    <scope>NUCLEOTIDE SEQUENCE [LARGE SCALE GENOMIC DNA]</scope>
    <source>
        <strain evidence="3 4">AGMB00274</strain>
    </source>
</reference>
<feature type="compositionally biased region" description="Polar residues" evidence="1">
    <location>
        <begin position="1153"/>
        <end position="1162"/>
    </location>
</feature>
<dbReference type="EMBL" id="JAKZMM010000010">
    <property type="protein sequence ID" value="MCJ2380097.1"/>
    <property type="molecule type" value="Genomic_DNA"/>
</dbReference>
<organism evidence="3 4">
    <name type="scientific">Parabacteroides faecalis</name>
    <dbReference type="NCBI Taxonomy" id="2924040"/>
    <lineage>
        <taxon>Bacteria</taxon>
        <taxon>Pseudomonadati</taxon>
        <taxon>Bacteroidota</taxon>
        <taxon>Bacteroidia</taxon>
        <taxon>Bacteroidales</taxon>
        <taxon>Tannerellaceae</taxon>
        <taxon>Parabacteroides</taxon>
    </lineage>
</organism>
<sequence length="2471" mass="278920">MKRNSKYIILICSFILISSLWALNADFLESSRFLPEFELEAPAPQVPDTIPPRFPVSKTTTEEYEDLLKKSPADLKDPENIKTTIEYDIKTGAYIVRTKLGDMELGTPMTLTPEEYQDYSMQQSLQSYFREKNAEEFEKEVNKKFNITDMQFDLGPAERIFGKGGVRVKTQGSAQLSIGLKTNKTDNPSLPIRSRKQTSFNFDEDVQLNVQASVGSKVNFGMNYNTETSFDFDSKQLKLAYTGEEDEIIKSIEAGNVSMTTSNSLINGGAALFGMKADLQFGKLRVNALLAQQESESKTVNSKGGVQTKPFEITIDSYDENRHFFIAQYFRDRYDQALEKLPRVNSAVTINRVEVWITNKQGNYDQARNIAAFSDLGENKHISNPQFSPQGSSELPNNESNNLYQTIVNNYPDAREISKVTQTLNGVLESGRDYEKIESARLLNESEYTINKQLGYISLNTQLQPDDVLAIAYEYTSGGKVYQVGEFSSDNTNNTTTCLYLKLLKGSNMSPKMPFWDLMMKNVYSLNAYSVQKEKFQLNILYQNDTVGTAVNYISEGAIKDQILLKVMNLDRLNSQEEAYSDGFFDFVDGYTIMADKGKVIFPVVEPFGSHLRKKIGNDAIADKYVFQELYDSTLTYARQIAEKNKFILQGEYKASSGAEIQLEATNVARGSVKVTAGGAVLTENVDYTVDYASGIVTILNENIISSGTPVSVSLENQSTYNMQRKTMMGVDLNYQFTPDFSLGATLMHMSEMPLTTKTVMGDESVKNTLWGLNASYKGESQWLTNMLDKLPLLTLTKPSQIALNAEFAQLIAGHYENDYTGQYSYLDDFESTQSTIDLLNPYPWNLASTPYDDAATALFPEASRINDVEYGKNRALMAWYYVDGIFTRKNSRSLPSHITKDDLSNHYVRAVQTTELFPNRDVSINEDNQLSVLNVAYYPNERGPYNLDAQGVNSDGTLTNPEKRWGGIMRKIDQVDFETANIEYIEFWLMDPFIYNANTAQGGDLYFNLGDISEDILKDEKKFFENGLPVDGDMSQVDTTVWGKVPKQQSTVYAFDNSAGARSLQDVGLNGLSSEEELNFPTYQQFLSELTPRLSAETLEKMTSDPLSVLNNPSGDKFHYFRGSDYDAQQLDILSRYKRYNGTEGNSEESTEAYNTASRTTPDVEDLNQDNTLNTNEKYFEYKISLRPKDLQIGSNYIVNIQPVTVTLANGTSESINWYQFKIPVKQYQRKVGSIEDFKTIRFMRMYMTNFKESTILRFGAFDLVRGEWRTYEGDLSNSDVPVADGTLEVSTVNIEENSKKTPVNYVLPPGVSRMRDPSQPQIRQENEQSLSLKVTNLASQDALAVYKSTSYDLRQYKRMQLFSHAEAFINDATALADGELSVFLRLGSDYKNNYYEYEVPLKLTPAGTYSDGSETVWPSQNLLDIQLETLTNLKLNRNRAKRQGQTGVTYQTVYSEYDPNNTRNKISIVGNPSLAEVKVIMIGVRNNSRETKSAEIWVNELRLTDFNEEGGWAANASLNVGLSDLGTVNFAGRIETAGFGALDQSVNERRLDDYSQYSVSTSLELGKFFPEKAKVSIPFYYAYSKETTTPKYDPLNQDIKMKDALDNVETQAEKDSIKNYSIDRTTIKSVSFNNVKVDIQSKNPMPYDPANFSLSYSYSENSKQNPETEYERTKDWNGSFAYNYTPYAKPFRPFQKMKQNNGYTKYLKQFSLNYLPSNISFQTTLMRNYYELQLRDLTSQQYTGGKNNIPVSFSQEFYWDRAFSLRWDFTNNLSVNFTSGTNARIEEPYVQVNKQLNPDGYKVWKDSVMQSIKDLGTPLKYDQQFTVTWNLPLQYIPVLDWVNSSVSYDATYNWERSAEIEGDDPIGNVVKNQRQINGQMNLNLQSLYNKNKYLKKINQKFNTSSRNNNQKKKVKKEVKLEKDIVLNPDSGTIVQHGMFTKKLRITARGADGKVYAVKFKPINYAQVMILNKDTAHLKLTIKPGPSGGEEMWNKSVEYATRFAMMLRRINIQYTTSDGMMLPGFLPEVGDMFGQSRSSIGMAPGLGFAFGGVSRSYIDYANDRGWLITNDSTNITPAMISNARNLNINATLEPIPGLKIDLNANRVDTRNTEVQFMYAGMPETYSGNFTMTTIAIGGSLGGGGNADNNYASKKFDNFLAYREIIASRMENAYARTSYPNSGFIEGTALANRPYNPDNGNVSLNSADVLIPAFLAAYTGKDPSKVELSAFPSIRSLLPNWRITYNGLTKIPFLQRYFKDVTLSHQYKASYSVGSFSSFLNWVDAGQDGLGYVRSVLTGNPTPSSPYDISAVSITDGFSPLLGVDATALNNITGKVEYRTTRNLNLNISSYQLVESNSNEFVIGLGYKFVEFNKVLKMKKTQNFSNDLTVNLDFSYRKTQSLIRKIEEQFTQATSGNIAKTIQFSADYGLSRALTLRAFYDLQINKPLVSSESYPTSNSNYGISLRFSLAQ</sequence>
<comment type="caution">
    <text evidence="3">The sequence shown here is derived from an EMBL/GenBank/DDBJ whole genome shotgun (WGS) entry which is preliminary data.</text>
</comment>
<proteinExistence type="predicted"/>
<dbReference type="Proteomes" id="UP001165444">
    <property type="component" value="Unassembled WGS sequence"/>
</dbReference>
<dbReference type="InterPro" id="IPR026377">
    <property type="entry name" value="Cell_surface_SprA"/>
</dbReference>
<name>A0ABT0BZ97_9BACT</name>